<keyword evidence="4" id="KW-1133">Transmembrane helix</keyword>
<evidence type="ECO:0000313" key="7">
    <source>
        <dbReference type="EMBL" id="AWI06289.1"/>
    </source>
</evidence>
<dbReference type="Proteomes" id="UP000244910">
    <property type="component" value="Chromosome"/>
</dbReference>
<evidence type="ECO:0000256" key="2">
    <source>
        <dbReference type="ARBA" id="ARBA00029447"/>
    </source>
</evidence>
<evidence type="ECO:0000256" key="3">
    <source>
        <dbReference type="PROSITE-ProRule" id="PRU00284"/>
    </source>
</evidence>
<sequence length="921" mass="100645">MSHFKDLNIRLKISIAFILISVLMLIMGYVAVKDIKDIDRLDTDLYEKSTKPLSNLNAISLDIEKMSSLVRNEVISADINEINNNKSEIANLDKDFDSNMSEFAKNMNSQEIKDEYNNLKNLMDKYRPIRDKVTNLAAAQNHAEAIKLINGEGAELKKSLDKSTKNLLDLKIGRAKEKSDTNTSTANKAAVIIIALIVAFIILALIIGGFLSHIISKPLKKLTEIAKQISVGDVEVDVQSVSKDEIGKLQDAFKDMVENIKENTDAINKIASGDFKIQVKIKSEKDVLGKSIVKMIDNMKLLMNETNNLIEAAEKGKLNTRGNSSEFVGEWKELIEEINNLIDAFVVPIKVTSNYVERISKGDIPSKITDEYLGDFNEIKNNLNSCIDNISELVKDANVLVEAAAIGKLDVRTDASKHSGDYRKIVEGVNNTLDIVIKPLDEANNVLGKLSLNDFSISMSRDYKGTFKEFSDSINAVLERLLSVQDAFVKISNGDTSKLDQFRKVGKRSENDKLIPAAIEMMVVIENLIIESKALASASVEGKLNIRGDAKKFKGGYREVIEGINKSMDSIVNPIEEASSIMQKMSQGDLTCNMNGSYKGEYAKMQDSLNFTISFLNNILSRINNASAEVASGARQVSDGSQALSQGATEQASSIEELTVSITEVATQTKENAVNANEANELALKAKENAEQGNIHMVGMLKSMEEINESSSNISKIIKVIDEIAFQTNILALNAAVEAARAGQHGKGFAVVAEEVRNLAARSANAAKETTALIEGSIKKVESGTEIAKETAEALNEIVEGVAKSANFVSEIASASSEQASAIAQINKGIEQVSQVVQTNSATAEESAAASEELSSQSQILKEMAGKFILNTVNSNYTEFEKKQYKSKESNANDMNYAYMEAATTSTKPRIALSDNEFGKY</sequence>
<dbReference type="SMART" id="SM00304">
    <property type="entry name" value="HAMP"/>
    <property type="match status" value="4"/>
</dbReference>
<evidence type="ECO:0000256" key="4">
    <source>
        <dbReference type="SAM" id="Phobius"/>
    </source>
</evidence>
<dbReference type="CDD" id="cd11386">
    <property type="entry name" value="MCP_signal"/>
    <property type="match status" value="1"/>
</dbReference>
<dbReference type="PROSITE" id="PS50111">
    <property type="entry name" value="CHEMOTAXIS_TRANSDUC_2"/>
    <property type="match status" value="1"/>
</dbReference>
<proteinExistence type="inferred from homology"/>
<keyword evidence="1" id="KW-0145">Chemotaxis</keyword>
<feature type="domain" description="HAMP" evidence="6">
    <location>
        <begin position="213"/>
        <end position="265"/>
    </location>
</feature>
<keyword evidence="4" id="KW-0472">Membrane</keyword>
<dbReference type="InterPro" id="IPR024478">
    <property type="entry name" value="HlyB_4HB_MCP"/>
</dbReference>
<dbReference type="OrthoDB" id="9814363at2"/>
<name>A0A2U8DUH3_9CLOT</name>
<evidence type="ECO:0000259" key="5">
    <source>
        <dbReference type="PROSITE" id="PS50111"/>
    </source>
</evidence>
<accession>A0A2U8DUH3</accession>
<dbReference type="PANTHER" id="PTHR43531:SF11">
    <property type="entry name" value="METHYL-ACCEPTING CHEMOTAXIS PROTEIN 3"/>
    <property type="match status" value="1"/>
</dbReference>
<evidence type="ECO:0000259" key="6">
    <source>
        <dbReference type="PROSITE" id="PS50885"/>
    </source>
</evidence>
<dbReference type="PANTHER" id="PTHR43531">
    <property type="entry name" value="PROTEIN ICFG"/>
    <property type="match status" value="1"/>
</dbReference>
<evidence type="ECO:0000256" key="1">
    <source>
        <dbReference type="ARBA" id="ARBA00022500"/>
    </source>
</evidence>
<protein>
    <submittedName>
        <fullName evidence="7">Methyl-accepting chemotaxis protein</fullName>
    </submittedName>
</protein>
<comment type="similarity">
    <text evidence="2">Belongs to the methyl-accepting chemotaxis (MCP) protein family.</text>
</comment>
<dbReference type="FunFam" id="1.10.287.950:FF:000001">
    <property type="entry name" value="Methyl-accepting chemotaxis sensory transducer"/>
    <property type="match status" value="1"/>
</dbReference>
<evidence type="ECO:0000313" key="8">
    <source>
        <dbReference type="Proteomes" id="UP000244910"/>
    </source>
</evidence>
<dbReference type="Pfam" id="PF18947">
    <property type="entry name" value="HAMP_2"/>
    <property type="match status" value="3"/>
</dbReference>
<feature type="transmembrane region" description="Helical" evidence="4">
    <location>
        <begin position="13"/>
        <end position="32"/>
    </location>
</feature>
<dbReference type="SUPFAM" id="SSF158472">
    <property type="entry name" value="HAMP domain-like"/>
    <property type="match status" value="1"/>
</dbReference>
<dbReference type="GO" id="GO:0004888">
    <property type="term" value="F:transmembrane signaling receptor activity"/>
    <property type="evidence" value="ECO:0007669"/>
    <property type="project" value="TreeGrafter"/>
</dbReference>
<dbReference type="GO" id="GO:0007165">
    <property type="term" value="P:signal transduction"/>
    <property type="evidence" value="ECO:0007669"/>
    <property type="project" value="UniProtKB-KW"/>
</dbReference>
<keyword evidence="8" id="KW-1185">Reference proteome</keyword>
<dbReference type="Pfam" id="PF00672">
    <property type="entry name" value="HAMP"/>
    <property type="match status" value="1"/>
</dbReference>
<dbReference type="SUPFAM" id="SSF58104">
    <property type="entry name" value="Methyl-accepting chemotaxis protein (MCP) signaling domain"/>
    <property type="match status" value="1"/>
</dbReference>
<feature type="domain" description="HAMP" evidence="6">
    <location>
        <begin position="569"/>
        <end position="621"/>
    </location>
</feature>
<dbReference type="EMBL" id="CP020953">
    <property type="protein sequence ID" value="AWI06289.1"/>
    <property type="molecule type" value="Genomic_DNA"/>
</dbReference>
<dbReference type="InterPro" id="IPR003660">
    <property type="entry name" value="HAMP_dom"/>
</dbReference>
<reference evidence="8" key="1">
    <citation type="submission" date="2017-04" db="EMBL/GenBank/DDBJ databases">
        <authorList>
            <person name="Song Y."/>
            <person name="Cho B.-K."/>
        </authorList>
    </citation>
    <scope>NUCLEOTIDE SEQUENCE [LARGE SCALE GENOMIC DNA]</scope>
    <source>
        <strain evidence="8">SL1</strain>
    </source>
</reference>
<feature type="domain" description="Methyl-accepting transducer" evidence="5">
    <location>
        <begin position="626"/>
        <end position="855"/>
    </location>
</feature>
<keyword evidence="4" id="KW-0812">Transmembrane</keyword>
<gene>
    <name evidence="7" type="ORF">B9W14_17850</name>
</gene>
<dbReference type="GO" id="GO:0005886">
    <property type="term" value="C:plasma membrane"/>
    <property type="evidence" value="ECO:0007669"/>
    <property type="project" value="TreeGrafter"/>
</dbReference>
<dbReference type="PROSITE" id="PS50885">
    <property type="entry name" value="HAMP"/>
    <property type="match status" value="2"/>
</dbReference>
<organism evidence="7 8">
    <name type="scientific">Clostridium drakei</name>
    <dbReference type="NCBI Taxonomy" id="332101"/>
    <lineage>
        <taxon>Bacteria</taxon>
        <taxon>Bacillati</taxon>
        <taxon>Bacillota</taxon>
        <taxon>Clostridia</taxon>
        <taxon>Eubacteriales</taxon>
        <taxon>Clostridiaceae</taxon>
        <taxon>Clostridium</taxon>
    </lineage>
</organism>
<feature type="transmembrane region" description="Helical" evidence="4">
    <location>
        <begin position="189"/>
        <end position="211"/>
    </location>
</feature>
<dbReference type="Pfam" id="PF12729">
    <property type="entry name" value="4HB_MCP_1"/>
    <property type="match status" value="1"/>
</dbReference>
<dbReference type="CDD" id="cd06225">
    <property type="entry name" value="HAMP"/>
    <property type="match status" value="1"/>
</dbReference>
<dbReference type="InterPro" id="IPR004089">
    <property type="entry name" value="MCPsignal_dom"/>
</dbReference>
<dbReference type="KEGG" id="cdrk:B9W14_17850"/>
<dbReference type="Gene3D" id="1.10.287.950">
    <property type="entry name" value="Methyl-accepting chemotaxis protein"/>
    <property type="match status" value="1"/>
</dbReference>
<dbReference type="InterPro" id="IPR051310">
    <property type="entry name" value="MCP_chemotaxis"/>
</dbReference>
<dbReference type="Gene3D" id="1.20.120.1530">
    <property type="match status" value="3"/>
</dbReference>
<keyword evidence="3" id="KW-0807">Transducer</keyword>
<dbReference type="GO" id="GO:0006935">
    <property type="term" value="P:chemotaxis"/>
    <property type="evidence" value="ECO:0007669"/>
    <property type="project" value="UniProtKB-KW"/>
</dbReference>
<dbReference type="AlphaFoldDB" id="A0A2U8DUH3"/>
<dbReference type="SMART" id="SM00283">
    <property type="entry name" value="MA"/>
    <property type="match status" value="1"/>
</dbReference>
<dbReference type="Gene3D" id="1.10.8.500">
    <property type="entry name" value="HAMP domain in histidine kinase"/>
    <property type="match status" value="1"/>
</dbReference>
<dbReference type="Pfam" id="PF00015">
    <property type="entry name" value="MCPsignal"/>
    <property type="match status" value="1"/>
</dbReference>
<dbReference type="RefSeq" id="WP_032078546.1">
    <property type="nucleotide sequence ID" value="NZ_CP020953.1"/>
</dbReference>